<reference evidence="1" key="1">
    <citation type="submission" date="2022-12" db="EMBL/GenBank/DDBJ databases">
        <authorList>
            <person name="Webb A."/>
        </authorList>
    </citation>
    <scope>NUCLEOTIDE SEQUENCE</scope>
    <source>
        <strain evidence="1">Pd1</strain>
    </source>
</reference>
<proteinExistence type="predicted"/>
<dbReference type="Proteomes" id="UP001162029">
    <property type="component" value="Unassembled WGS sequence"/>
</dbReference>
<gene>
    <name evidence="1" type="ORF">PDE001_LOCUS2836</name>
</gene>
<keyword evidence="2" id="KW-1185">Reference proteome</keyword>
<accession>A0AAV0TME5</accession>
<dbReference type="AlphaFoldDB" id="A0AAV0TME5"/>
<evidence type="ECO:0000313" key="1">
    <source>
        <dbReference type="EMBL" id="CAI5723128.1"/>
    </source>
</evidence>
<sequence>MFQLVETNDDAADIEQFRTLHRRLFRTQHEFSKTETLDEDDGRKRKIFTNWRQKQQQARTNKLQNDGHWSQTTATKPMVNLNTFNYSTSYEAFDRKPCVAVSNSTQHMTDVANQVASMGFHCTSIWQPTPGPLPHYMAW</sequence>
<evidence type="ECO:0000313" key="2">
    <source>
        <dbReference type="Proteomes" id="UP001162029"/>
    </source>
</evidence>
<name>A0AAV0TME5_9STRA</name>
<organism evidence="1 2">
    <name type="scientific">Peronospora destructor</name>
    <dbReference type="NCBI Taxonomy" id="86335"/>
    <lineage>
        <taxon>Eukaryota</taxon>
        <taxon>Sar</taxon>
        <taxon>Stramenopiles</taxon>
        <taxon>Oomycota</taxon>
        <taxon>Peronosporomycetes</taxon>
        <taxon>Peronosporales</taxon>
        <taxon>Peronosporaceae</taxon>
        <taxon>Peronospora</taxon>
    </lineage>
</organism>
<dbReference type="EMBL" id="CANTFM010000489">
    <property type="protein sequence ID" value="CAI5723128.1"/>
    <property type="molecule type" value="Genomic_DNA"/>
</dbReference>
<comment type="caution">
    <text evidence="1">The sequence shown here is derived from an EMBL/GenBank/DDBJ whole genome shotgun (WGS) entry which is preliminary data.</text>
</comment>
<protein>
    <submittedName>
        <fullName evidence="1">Uncharacterized protein</fullName>
    </submittedName>
</protein>